<dbReference type="EMBL" id="AP022595">
    <property type="protein sequence ID" value="BBY60218.1"/>
    <property type="molecule type" value="Genomic_DNA"/>
</dbReference>
<evidence type="ECO:0000256" key="1">
    <source>
        <dbReference type="SAM" id="Phobius"/>
    </source>
</evidence>
<reference evidence="2 3" key="1">
    <citation type="journal article" date="2019" name="Emerg. Microbes Infect.">
        <title>Comprehensive subspecies identification of 175 nontuberculous mycobacteria species based on 7547 genomic profiles.</title>
        <authorList>
            <person name="Matsumoto Y."/>
            <person name="Kinjo T."/>
            <person name="Motooka D."/>
            <person name="Nabeya D."/>
            <person name="Jung N."/>
            <person name="Uechi K."/>
            <person name="Horii T."/>
            <person name="Iida T."/>
            <person name="Fujita J."/>
            <person name="Nakamura S."/>
        </authorList>
    </citation>
    <scope>NUCLEOTIDE SEQUENCE [LARGE SCALE GENOMIC DNA]</scope>
    <source>
        <strain evidence="2 3">JCM 30395</strain>
    </source>
</reference>
<keyword evidence="1" id="KW-1133">Transmembrane helix</keyword>
<keyword evidence="1" id="KW-0472">Membrane</keyword>
<dbReference type="KEGG" id="msar:MSAR_33540"/>
<evidence type="ECO:0000313" key="3">
    <source>
        <dbReference type="Proteomes" id="UP000466445"/>
    </source>
</evidence>
<dbReference type="Proteomes" id="UP000466445">
    <property type="component" value="Chromosome"/>
</dbReference>
<keyword evidence="1" id="KW-0812">Transmembrane</keyword>
<proteinExistence type="predicted"/>
<protein>
    <submittedName>
        <fullName evidence="2">Uncharacterized protein</fullName>
    </submittedName>
</protein>
<organism evidence="2 3">
    <name type="scientific">Mycolicibacterium sarraceniae</name>
    <dbReference type="NCBI Taxonomy" id="1534348"/>
    <lineage>
        <taxon>Bacteria</taxon>
        <taxon>Bacillati</taxon>
        <taxon>Actinomycetota</taxon>
        <taxon>Actinomycetes</taxon>
        <taxon>Mycobacteriales</taxon>
        <taxon>Mycobacteriaceae</taxon>
        <taxon>Mycolicibacterium</taxon>
    </lineage>
</organism>
<keyword evidence="3" id="KW-1185">Reference proteome</keyword>
<feature type="transmembrane region" description="Helical" evidence="1">
    <location>
        <begin position="12"/>
        <end position="33"/>
    </location>
</feature>
<dbReference type="AlphaFoldDB" id="A0A7I7STT3"/>
<name>A0A7I7STT3_9MYCO</name>
<accession>A0A7I7STT3</accession>
<sequence>MGRGRDGCGQRNGLRAMIGVLWLFFAGESYRAIAREVVMTDRGGGTWTITEKPGFQLTLVTD</sequence>
<evidence type="ECO:0000313" key="2">
    <source>
        <dbReference type="EMBL" id="BBY60218.1"/>
    </source>
</evidence>
<gene>
    <name evidence="2" type="ORF">MSAR_33540</name>
</gene>